<dbReference type="PANTHER" id="PTHR33420:SF26">
    <property type="entry name" value="FIMBRIAL SUBUNIT"/>
    <property type="match status" value="1"/>
</dbReference>
<name>A0AAE7EK52_SERFO</name>
<sequence>MSILKKNMLVLALVSSAFAANAADQGSGTVTFTGSIIDAPCSINPNSVDQTVALGEISQASLANLGTSTPRNFTIDLENCDLTNKSKVAITFNGSPDAINSDLLGITGTAKGAGIVITDGSGSPIKLGVSSTARSLGEGNNTLLYSAYLQGNSATAGSVVPGSFSSVADFTLAYQ</sequence>
<accession>A0AAE7EK52</accession>
<evidence type="ECO:0000259" key="2">
    <source>
        <dbReference type="Pfam" id="PF00419"/>
    </source>
</evidence>
<reference evidence="4" key="1">
    <citation type="submission" date="2020-03" db="EMBL/GenBank/DDBJ databases">
        <title>Genome sequences of seven Enterobacteriaceae strains isolated from Canadian wastewater treatment facilities.</title>
        <authorList>
            <person name="Huang H."/>
            <person name="Chmara J.T."/>
            <person name="Duceppe M.-O."/>
        </authorList>
    </citation>
    <scope>NUCLEOTIDE SEQUENCE [LARGE SCALE GENOMIC DNA]</scope>
    <source>
        <strain evidence="4">Biosolid 3</strain>
    </source>
</reference>
<dbReference type="InterPro" id="IPR036937">
    <property type="entry name" value="Adhesion_dom_fimbrial_sf"/>
</dbReference>
<dbReference type="GO" id="GO:0009289">
    <property type="term" value="C:pilus"/>
    <property type="evidence" value="ECO:0007669"/>
    <property type="project" value="InterPro"/>
</dbReference>
<dbReference type="AlphaFoldDB" id="A0AAE7EK52"/>
<dbReference type="Pfam" id="PF00419">
    <property type="entry name" value="Fimbrial"/>
    <property type="match status" value="1"/>
</dbReference>
<dbReference type="SUPFAM" id="SSF49401">
    <property type="entry name" value="Bacterial adhesins"/>
    <property type="match status" value="1"/>
</dbReference>
<dbReference type="GO" id="GO:0043709">
    <property type="term" value="P:cell adhesion involved in single-species biofilm formation"/>
    <property type="evidence" value="ECO:0007669"/>
    <property type="project" value="TreeGrafter"/>
</dbReference>
<dbReference type="RefSeq" id="WP_173409617.1">
    <property type="nucleotide sequence ID" value="NZ_CP054160.3"/>
</dbReference>
<feature type="chain" id="PRO_5042090254" evidence="1">
    <location>
        <begin position="23"/>
        <end position="175"/>
    </location>
</feature>
<dbReference type="InterPro" id="IPR008966">
    <property type="entry name" value="Adhesion_dom_sf"/>
</dbReference>
<evidence type="ECO:0000256" key="1">
    <source>
        <dbReference type="SAM" id="SignalP"/>
    </source>
</evidence>
<dbReference type="EMBL" id="CP054160">
    <property type="protein sequence ID" value="QKJ59929.1"/>
    <property type="molecule type" value="Genomic_DNA"/>
</dbReference>
<dbReference type="InterPro" id="IPR050263">
    <property type="entry name" value="Bact_Fimbrial_Adh_Pro"/>
</dbReference>
<dbReference type="PANTHER" id="PTHR33420">
    <property type="entry name" value="FIMBRIAL SUBUNIT ELFA-RELATED"/>
    <property type="match status" value="1"/>
</dbReference>
<dbReference type="Proteomes" id="UP000503464">
    <property type="component" value="Chromosome"/>
</dbReference>
<proteinExistence type="predicted"/>
<organism evidence="3 4">
    <name type="scientific">Serratia fonticola</name>
    <dbReference type="NCBI Taxonomy" id="47917"/>
    <lineage>
        <taxon>Bacteria</taxon>
        <taxon>Pseudomonadati</taxon>
        <taxon>Pseudomonadota</taxon>
        <taxon>Gammaproteobacteria</taxon>
        <taxon>Enterobacterales</taxon>
        <taxon>Yersiniaceae</taxon>
        <taxon>Serratia</taxon>
    </lineage>
</organism>
<keyword evidence="1" id="KW-0732">Signal</keyword>
<evidence type="ECO:0000313" key="3">
    <source>
        <dbReference type="EMBL" id="QKJ59929.1"/>
    </source>
</evidence>
<gene>
    <name evidence="3" type="ORF">G9399_18485</name>
</gene>
<feature type="signal peptide" evidence="1">
    <location>
        <begin position="1"/>
        <end position="22"/>
    </location>
</feature>
<dbReference type="InterPro" id="IPR000259">
    <property type="entry name" value="Adhesion_dom_fimbrial"/>
</dbReference>
<protein>
    <submittedName>
        <fullName evidence="3">Type 1 fimbrial protein</fullName>
    </submittedName>
</protein>
<evidence type="ECO:0000313" key="4">
    <source>
        <dbReference type="Proteomes" id="UP000503464"/>
    </source>
</evidence>
<dbReference type="Gene3D" id="2.60.40.1090">
    <property type="entry name" value="Fimbrial-type adhesion domain"/>
    <property type="match status" value="1"/>
</dbReference>
<feature type="domain" description="Fimbrial-type adhesion" evidence="2">
    <location>
        <begin position="31"/>
        <end position="175"/>
    </location>
</feature>